<organism evidence="2">
    <name type="scientific">marine metagenome</name>
    <dbReference type="NCBI Taxonomy" id="408172"/>
    <lineage>
        <taxon>unclassified sequences</taxon>
        <taxon>metagenomes</taxon>
        <taxon>ecological metagenomes</taxon>
    </lineage>
</organism>
<keyword evidence="1" id="KW-0812">Transmembrane</keyword>
<keyword evidence="1" id="KW-1133">Transmembrane helix</keyword>
<reference evidence="2" key="1">
    <citation type="submission" date="2018-05" db="EMBL/GenBank/DDBJ databases">
        <authorList>
            <person name="Lanie J.A."/>
            <person name="Ng W.-L."/>
            <person name="Kazmierczak K.M."/>
            <person name="Andrzejewski T.M."/>
            <person name="Davidsen T.M."/>
            <person name="Wayne K.J."/>
            <person name="Tettelin H."/>
            <person name="Glass J.I."/>
            <person name="Rusch D."/>
            <person name="Podicherti R."/>
            <person name="Tsui H.-C.T."/>
            <person name="Winkler M.E."/>
        </authorList>
    </citation>
    <scope>NUCLEOTIDE SEQUENCE</scope>
</reference>
<protein>
    <submittedName>
        <fullName evidence="2">Uncharacterized protein</fullName>
    </submittedName>
</protein>
<gene>
    <name evidence="2" type="ORF">METZ01_LOCUS272618</name>
</gene>
<keyword evidence="1" id="KW-0472">Membrane</keyword>
<evidence type="ECO:0000256" key="1">
    <source>
        <dbReference type="SAM" id="Phobius"/>
    </source>
</evidence>
<proteinExistence type="predicted"/>
<sequence length="98" mass="10974">MNRIDQPIMAADDSFVEQAGRRLRDGVKTLDATTRSRLNRARRKALLELRDRSRMQRWIADQWGPAVGATFIALLAAGLWFGVGMQTASENMPMQIAG</sequence>
<feature type="non-terminal residue" evidence="2">
    <location>
        <position position="98"/>
    </location>
</feature>
<evidence type="ECO:0000313" key="2">
    <source>
        <dbReference type="EMBL" id="SVC19764.1"/>
    </source>
</evidence>
<accession>A0A382K4G3</accession>
<name>A0A382K4G3_9ZZZZ</name>
<feature type="transmembrane region" description="Helical" evidence="1">
    <location>
        <begin position="63"/>
        <end position="83"/>
    </location>
</feature>
<dbReference type="AlphaFoldDB" id="A0A382K4G3"/>
<dbReference type="EMBL" id="UINC01078566">
    <property type="protein sequence ID" value="SVC19764.1"/>
    <property type="molecule type" value="Genomic_DNA"/>
</dbReference>